<dbReference type="Pfam" id="PF13424">
    <property type="entry name" value="TPR_12"/>
    <property type="match status" value="1"/>
</dbReference>
<reference evidence="7 8" key="1">
    <citation type="submission" date="2018-06" db="EMBL/GenBank/DDBJ databases">
        <authorList>
            <consortium name="Pathogen Informatics"/>
            <person name="Doyle S."/>
        </authorList>
    </citation>
    <scope>NUCLEOTIDE SEQUENCE [LARGE SCALE GENOMIC DNA]</scope>
    <source>
        <strain evidence="5 8">NCTC11545</strain>
        <strain evidence="4 7">NCTC11546</strain>
    </source>
</reference>
<organism evidence="5 8">
    <name type="scientific">Capnocytophaga ochracea</name>
    <dbReference type="NCBI Taxonomy" id="1018"/>
    <lineage>
        <taxon>Bacteria</taxon>
        <taxon>Pseudomonadati</taxon>
        <taxon>Bacteroidota</taxon>
        <taxon>Flavobacteriia</taxon>
        <taxon>Flavobacteriales</taxon>
        <taxon>Flavobacteriaceae</taxon>
        <taxon>Capnocytophaga</taxon>
    </lineage>
</organism>
<dbReference type="Proteomes" id="UP000250169">
    <property type="component" value="Unassembled WGS sequence"/>
</dbReference>
<dbReference type="EMBL" id="UAVS01000005">
    <property type="protein sequence ID" value="SQA94145.1"/>
    <property type="molecule type" value="Genomic_DNA"/>
</dbReference>
<feature type="region of interest" description="Disordered" evidence="2">
    <location>
        <begin position="1"/>
        <end position="26"/>
    </location>
</feature>
<dbReference type="SMART" id="SM00028">
    <property type="entry name" value="TPR"/>
    <property type="match status" value="3"/>
</dbReference>
<evidence type="ECO:0000256" key="1">
    <source>
        <dbReference type="PROSITE-ProRule" id="PRU00339"/>
    </source>
</evidence>
<feature type="repeat" description="TPR" evidence="1">
    <location>
        <begin position="177"/>
        <end position="210"/>
    </location>
</feature>
<dbReference type="AlphaFoldDB" id="A0A2X2T4R7"/>
<evidence type="ECO:0000313" key="6">
    <source>
        <dbReference type="EMBL" id="UZD40480.1"/>
    </source>
</evidence>
<accession>A0A2X2T4R7</accession>
<dbReference type="Gene3D" id="1.25.40.10">
    <property type="entry name" value="Tetratricopeptide repeat domain"/>
    <property type="match status" value="2"/>
</dbReference>
<dbReference type="Proteomes" id="UP001163262">
    <property type="component" value="Chromosome"/>
</dbReference>
<feature type="compositionally biased region" description="Basic and acidic residues" evidence="2">
    <location>
        <begin position="13"/>
        <end position="26"/>
    </location>
</feature>
<dbReference type="RefSeq" id="WP_009410073.1">
    <property type="nucleotide sequence ID" value="NZ_CP082870.1"/>
</dbReference>
<evidence type="ECO:0000256" key="3">
    <source>
        <dbReference type="SAM" id="Phobius"/>
    </source>
</evidence>
<keyword evidence="3" id="KW-0472">Membrane</keyword>
<sequence length="262" mass="29575">MATYKKNNNRPNRQKDTEHLDEAKQAQLHKESTTAEVFDALDAGATRTEDWVKRNQKIIIGTLIAVAVIGLGYLLYQQFVKAPREKNAANELFFAQQFFDEAMEATDARAQDSLFKVAINGGKGKYGFKQIAENYSGTKAANLAEYGMGMAYMRLRDYNNAINHLKEFDSTDDIFGALAYGNIGDAYLQQKNNAEALKYYIKAFEHSKNDFVTPLYLKKAGIVASLQGKKDDALKYYERIKDEYPTSEEARTIDILIGKISQ</sequence>
<keyword evidence="3" id="KW-0812">Transmembrane</keyword>
<name>A0A2X2T4R7_CAPOC</name>
<dbReference type="GeneID" id="29675019"/>
<evidence type="ECO:0000313" key="5">
    <source>
        <dbReference type="EMBL" id="SQA94145.1"/>
    </source>
</evidence>
<evidence type="ECO:0000313" key="8">
    <source>
        <dbReference type="Proteomes" id="UP000250169"/>
    </source>
</evidence>
<evidence type="ECO:0000313" key="4">
    <source>
        <dbReference type="EMBL" id="SQA77616.1"/>
    </source>
</evidence>
<proteinExistence type="predicted"/>
<dbReference type="PROSITE" id="PS50005">
    <property type="entry name" value="TPR"/>
    <property type="match status" value="1"/>
</dbReference>
<keyword evidence="1" id="KW-0802">TPR repeat</keyword>
<evidence type="ECO:0000313" key="7">
    <source>
        <dbReference type="Proteomes" id="UP000249891"/>
    </source>
</evidence>
<protein>
    <submittedName>
        <fullName evidence="6">Tetratricopeptide repeat protein</fullName>
    </submittedName>
    <submittedName>
        <fullName evidence="5">Tol-pal system protein YbgF</fullName>
    </submittedName>
</protein>
<gene>
    <name evidence="5" type="ORF">NCTC11545_01529</name>
    <name evidence="4" type="ORF">NCTC11546_00830</name>
    <name evidence="6" type="ORF">OL231_09935</name>
</gene>
<feature type="transmembrane region" description="Helical" evidence="3">
    <location>
        <begin position="58"/>
        <end position="76"/>
    </location>
</feature>
<reference evidence="6" key="2">
    <citation type="submission" date="2022-10" db="EMBL/GenBank/DDBJ databases">
        <title>Complete genome sequence of Capnocytophaga ochracea KCOM 2812 isolated from actinomycosis lesion.</title>
        <authorList>
            <person name="Kook J.-K."/>
            <person name="Park S.-N."/>
            <person name="Lim Y.K."/>
        </authorList>
    </citation>
    <scope>NUCLEOTIDE SEQUENCE</scope>
    <source>
        <strain evidence="6">KCOM 28121</strain>
    </source>
</reference>
<dbReference type="EMBL" id="UARG01000017">
    <property type="protein sequence ID" value="SQA77616.1"/>
    <property type="molecule type" value="Genomic_DNA"/>
</dbReference>
<dbReference type="InterPro" id="IPR019734">
    <property type="entry name" value="TPR_rpt"/>
</dbReference>
<dbReference type="InterPro" id="IPR011990">
    <property type="entry name" value="TPR-like_helical_dom_sf"/>
</dbReference>
<keyword evidence="3" id="KW-1133">Transmembrane helix</keyword>
<evidence type="ECO:0000256" key="2">
    <source>
        <dbReference type="SAM" id="MobiDB-lite"/>
    </source>
</evidence>
<dbReference type="Proteomes" id="UP000249891">
    <property type="component" value="Unassembled WGS sequence"/>
</dbReference>
<dbReference type="SUPFAM" id="SSF48452">
    <property type="entry name" value="TPR-like"/>
    <property type="match status" value="1"/>
</dbReference>
<dbReference type="EMBL" id="CP110230">
    <property type="protein sequence ID" value="UZD40480.1"/>
    <property type="molecule type" value="Genomic_DNA"/>
</dbReference>
<dbReference type="Pfam" id="PF13181">
    <property type="entry name" value="TPR_8"/>
    <property type="match status" value="1"/>
</dbReference>
<dbReference type="OMA" id="TYNKRGY"/>
<feature type="compositionally biased region" description="Polar residues" evidence="2">
    <location>
        <begin position="1"/>
        <end position="11"/>
    </location>
</feature>